<dbReference type="Proteomes" id="UP000789920">
    <property type="component" value="Unassembled WGS sequence"/>
</dbReference>
<name>A0ACA9SYF6_9GLOM</name>
<dbReference type="EMBL" id="CAJVQC010181162">
    <property type="protein sequence ID" value="CAG8852307.1"/>
    <property type="molecule type" value="Genomic_DNA"/>
</dbReference>
<evidence type="ECO:0000313" key="2">
    <source>
        <dbReference type="Proteomes" id="UP000789920"/>
    </source>
</evidence>
<organism evidence="1 2">
    <name type="scientific">Racocetra persica</name>
    <dbReference type="NCBI Taxonomy" id="160502"/>
    <lineage>
        <taxon>Eukaryota</taxon>
        <taxon>Fungi</taxon>
        <taxon>Fungi incertae sedis</taxon>
        <taxon>Mucoromycota</taxon>
        <taxon>Glomeromycotina</taxon>
        <taxon>Glomeromycetes</taxon>
        <taxon>Diversisporales</taxon>
        <taxon>Gigasporaceae</taxon>
        <taxon>Racocetra</taxon>
    </lineage>
</organism>
<reference evidence="1" key="1">
    <citation type="submission" date="2021-06" db="EMBL/GenBank/DDBJ databases">
        <authorList>
            <person name="Kallberg Y."/>
            <person name="Tangrot J."/>
            <person name="Rosling A."/>
        </authorList>
    </citation>
    <scope>NUCLEOTIDE SEQUENCE</scope>
    <source>
        <strain evidence="1">MA461A</strain>
    </source>
</reference>
<comment type="caution">
    <text evidence="1">The sequence shown here is derived from an EMBL/GenBank/DDBJ whole genome shotgun (WGS) entry which is preliminary data.</text>
</comment>
<evidence type="ECO:0000313" key="1">
    <source>
        <dbReference type="EMBL" id="CAG8852307.1"/>
    </source>
</evidence>
<keyword evidence="2" id="KW-1185">Reference proteome</keyword>
<accession>A0ACA9SYF6</accession>
<proteinExistence type="predicted"/>
<gene>
    <name evidence="1" type="ORF">RPERSI_LOCUS37012</name>
</gene>
<protein>
    <submittedName>
        <fullName evidence="1">30075_t:CDS:1</fullName>
    </submittedName>
</protein>
<sequence>MIQKTIREEFSDATLLCIAHRLRTVVDYDKILVLDAGRIVEFDHPYILLQKPDSMFRGMCDRSGDLEELVNIAKAKYDNDYGNNCG</sequence>
<feature type="non-terminal residue" evidence="1">
    <location>
        <position position="86"/>
    </location>
</feature>